<dbReference type="EMBL" id="SLXB01000001">
    <property type="protein sequence ID" value="TCO96393.1"/>
    <property type="molecule type" value="Genomic_DNA"/>
</dbReference>
<reference evidence="3 4" key="1">
    <citation type="submission" date="2019-03" db="EMBL/GenBank/DDBJ databases">
        <title>Genomic Encyclopedia of Type Strains, Phase IV (KMG-IV): sequencing the most valuable type-strain genomes for metagenomic binning, comparative biology and taxonomic classification.</title>
        <authorList>
            <person name="Goeker M."/>
        </authorList>
    </citation>
    <scope>NUCLEOTIDE SEQUENCE [LARGE SCALE GENOMIC DNA]</scope>
    <source>
        <strain evidence="3 4">DSM 23917</strain>
    </source>
</reference>
<dbReference type="PANTHER" id="PTHR13932:SF6">
    <property type="entry name" value="OXYGEN-INDEPENDENT COPROPORPHYRINOGEN III OXIDASE"/>
    <property type="match status" value="1"/>
</dbReference>
<dbReference type="InterPro" id="IPR034505">
    <property type="entry name" value="Coproporphyrinogen-III_oxidase"/>
</dbReference>
<dbReference type="Proteomes" id="UP000295600">
    <property type="component" value="Unassembled WGS sequence"/>
</dbReference>
<keyword evidence="2" id="KW-0472">Membrane</keyword>
<dbReference type="InterPro" id="IPR036259">
    <property type="entry name" value="MFS_trans_sf"/>
</dbReference>
<accession>A0A4R2LXX9</accession>
<keyword evidence="2" id="KW-0812">Transmembrane</keyword>
<sequence>MIPIEKYNVSVPRYTSYPPANFFGPTDGASYIEAVKRSNSEGSANISFYLHMPFCHRLCHYCGCNSYVMPRRGDTVRRYAGALHKEIDMVAAHLDKSRPWLVDLGYSMKEIGFMSGILVSVLSGHVAEQLGYRWFFAFATVVACLGAGYVFLVFRRK</sequence>
<evidence type="ECO:0000313" key="3">
    <source>
        <dbReference type="EMBL" id="TCO96393.1"/>
    </source>
</evidence>
<dbReference type="SUPFAM" id="SSF103473">
    <property type="entry name" value="MFS general substrate transporter"/>
    <property type="match status" value="1"/>
</dbReference>
<keyword evidence="2" id="KW-1133">Transmembrane helix</keyword>
<dbReference type="InterPro" id="IPR058240">
    <property type="entry name" value="rSAM_sf"/>
</dbReference>
<evidence type="ECO:0000256" key="2">
    <source>
        <dbReference type="SAM" id="Phobius"/>
    </source>
</evidence>
<gene>
    <name evidence="3" type="ORF">EV202_101164</name>
</gene>
<dbReference type="PANTHER" id="PTHR13932">
    <property type="entry name" value="COPROPORPHYRINIGEN III OXIDASE"/>
    <property type="match status" value="1"/>
</dbReference>
<dbReference type="AlphaFoldDB" id="A0A4R2LXX9"/>
<feature type="transmembrane region" description="Helical" evidence="2">
    <location>
        <begin position="133"/>
        <end position="154"/>
    </location>
</feature>
<dbReference type="GO" id="GO:0006782">
    <property type="term" value="P:protoporphyrinogen IX biosynthetic process"/>
    <property type="evidence" value="ECO:0007669"/>
    <property type="project" value="TreeGrafter"/>
</dbReference>
<dbReference type="GO" id="GO:0051989">
    <property type="term" value="F:coproporphyrinogen dehydrogenase activity"/>
    <property type="evidence" value="ECO:0007669"/>
    <property type="project" value="TreeGrafter"/>
</dbReference>
<proteinExistence type="predicted"/>
<organism evidence="3 4">
    <name type="scientific">Prevotella heparinolytica</name>
    <dbReference type="NCBI Taxonomy" id="28113"/>
    <lineage>
        <taxon>Bacteria</taxon>
        <taxon>Pseudomonadati</taxon>
        <taxon>Bacteroidota</taxon>
        <taxon>Bacteroidia</taxon>
        <taxon>Bacteroidales</taxon>
        <taxon>Bacteroidaceae</taxon>
        <taxon>Bacteroides</taxon>
    </lineage>
</organism>
<dbReference type="SUPFAM" id="SSF102114">
    <property type="entry name" value="Radical SAM enzymes"/>
    <property type="match status" value="1"/>
</dbReference>
<keyword evidence="1" id="KW-0560">Oxidoreductase</keyword>
<comment type="caution">
    <text evidence="3">The sequence shown here is derived from an EMBL/GenBank/DDBJ whole genome shotgun (WGS) entry which is preliminary data.</text>
</comment>
<evidence type="ECO:0008006" key="5">
    <source>
        <dbReference type="Google" id="ProtNLM"/>
    </source>
</evidence>
<evidence type="ECO:0000313" key="4">
    <source>
        <dbReference type="Proteomes" id="UP000295600"/>
    </source>
</evidence>
<protein>
    <recommendedName>
        <fullName evidence="5">Coproporphyrinogen III oxidase</fullName>
    </recommendedName>
</protein>
<name>A0A4R2LXX9_9BACE</name>
<evidence type="ECO:0000256" key="1">
    <source>
        <dbReference type="ARBA" id="ARBA00023002"/>
    </source>
</evidence>
<dbReference type="GO" id="GO:0005737">
    <property type="term" value="C:cytoplasm"/>
    <property type="evidence" value="ECO:0007669"/>
    <property type="project" value="TreeGrafter"/>
</dbReference>
<dbReference type="GO" id="GO:0051539">
    <property type="term" value="F:4 iron, 4 sulfur cluster binding"/>
    <property type="evidence" value="ECO:0007669"/>
    <property type="project" value="TreeGrafter"/>
</dbReference>